<dbReference type="SUPFAM" id="SSF55486">
    <property type="entry name" value="Metalloproteases ('zincins'), catalytic domain"/>
    <property type="match status" value="1"/>
</dbReference>
<dbReference type="GO" id="GO:0005737">
    <property type="term" value="C:cytoplasm"/>
    <property type="evidence" value="ECO:0007669"/>
    <property type="project" value="TreeGrafter"/>
</dbReference>
<evidence type="ECO:0000256" key="4">
    <source>
        <dbReference type="ARBA" id="ARBA00022723"/>
    </source>
</evidence>
<dbReference type="InterPro" id="IPR050344">
    <property type="entry name" value="Peptidase_M1_aminopeptidases"/>
</dbReference>
<evidence type="ECO:0008006" key="12">
    <source>
        <dbReference type="Google" id="ProtNLM"/>
    </source>
</evidence>
<evidence type="ECO:0000256" key="6">
    <source>
        <dbReference type="ARBA" id="ARBA00022833"/>
    </source>
</evidence>
<dbReference type="Pfam" id="PF17900">
    <property type="entry name" value="Peptidase_M1_N"/>
    <property type="match status" value="1"/>
</dbReference>
<evidence type="ECO:0000313" key="10">
    <source>
        <dbReference type="EMBL" id="KAK0417690.1"/>
    </source>
</evidence>
<reference evidence="10" key="1">
    <citation type="submission" date="2023-06" db="EMBL/GenBank/DDBJ databases">
        <title>Genomic analysis of the entomopathogenic nematode Steinernema hermaphroditum.</title>
        <authorList>
            <person name="Schwarz E.M."/>
            <person name="Heppert J.K."/>
            <person name="Baniya A."/>
            <person name="Schwartz H.T."/>
            <person name="Tan C.-H."/>
            <person name="Antoshechkin I."/>
            <person name="Sternberg P.W."/>
            <person name="Goodrich-Blair H."/>
            <person name="Dillman A.R."/>
        </authorList>
    </citation>
    <scope>NUCLEOTIDE SEQUENCE</scope>
    <source>
        <strain evidence="10">PS9179</strain>
        <tissue evidence="10">Whole animal</tissue>
    </source>
</reference>
<dbReference type="GO" id="GO:0008237">
    <property type="term" value="F:metallopeptidase activity"/>
    <property type="evidence" value="ECO:0007669"/>
    <property type="project" value="UniProtKB-KW"/>
</dbReference>
<dbReference type="InterPro" id="IPR042097">
    <property type="entry name" value="Aminopeptidase_N-like_N_sf"/>
</dbReference>
<comment type="cofactor">
    <cofactor evidence="1">
        <name>Zn(2+)</name>
        <dbReference type="ChEBI" id="CHEBI:29105"/>
    </cofactor>
</comment>
<accession>A0AA39I5Y2</accession>
<evidence type="ECO:0000256" key="3">
    <source>
        <dbReference type="ARBA" id="ARBA00022670"/>
    </source>
</evidence>
<keyword evidence="11" id="KW-1185">Reference proteome</keyword>
<dbReference type="Gene3D" id="1.10.390.10">
    <property type="entry name" value="Neutral Protease Domain 2"/>
    <property type="match status" value="1"/>
</dbReference>
<name>A0AA39I5Y2_9BILA</name>
<dbReference type="Gene3D" id="2.60.40.1730">
    <property type="entry name" value="tricorn interacting facor f3 domain"/>
    <property type="match status" value="1"/>
</dbReference>
<dbReference type="GO" id="GO:0008270">
    <property type="term" value="F:zinc ion binding"/>
    <property type="evidence" value="ECO:0007669"/>
    <property type="project" value="InterPro"/>
</dbReference>
<dbReference type="AlphaFoldDB" id="A0AA39I5Y2"/>
<dbReference type="GO" id="GO:0016020">
    <property type="term" value="C:membrane"/>
    <property type="evidence" value="ECO:0007669"/>
    <property type="project" value="TreeGrafter"/>
</dbReference>
<keyword evidence="7" id="KW-0482">Metalloprotease</keyword>
<evidence type="ECO:0000259" key="8">
    <source>
        <dbReference type="Pfam" id="PF01433"/>
    </source>
</evidence>
<evidence type="ECO:0000256" key="2">
    <source>
        <dbReference type="ARBA" id="ARBA00010136"/>
    </source>
</evidence>
<evidence type="ECO:0000313" key="11">
    <source>
        <dbReference type="Proteomes" id="UP001175271"/>
    </source>
</evidence>
<dbReference type="InterPro" id="IPR014782">
    <property type="entry name" value="Peptidase_M1_dom"/>
</dbReference>
<comment type="similarity">
    <text evidence="2">Belongs to the peptidase M1 family.</text>
</comment>
<feature type="domain" description="Aminopeptidase N-like N-terminal" evidence="9">
    <location>
        <begin position="198"/>
        <end position="379"/>
    </location>
</feature>
<keyword evidence="4" id="KW-0479">Metal-binding</keyword>
<organism evidence="10 11">
    <name type="scientific">Steinernema hermaphroditum</name>
    <dbReference type="NCBI Taxonomy" id="289476"/>
    <lineage>
        <taxon>Eukaryota</taxon>
        <taxon>Metazoa</taxon>
        <taxon>Ecdysozoa</taxon>
        <taxon>Nematoda</taxon>
        <taxon>Chromadorea</taxon>
        <taxon>Rhabditida</taxon>
        <taxon>Tylenchina</taxon>
        <taxon>Panagrolaimomorpha</taxon>
        <taxon>Strongyloidoidea</taxon>
        <taxon>Steinernematidae</taxon>
        <taxon>Steinernema</taxon>
    </lineage>
</organism>
<comment type="caution">
    <text evidence="10">The sequence shown here is derived from an EMBL/GenBank/DDBJ whole genome shotgun (WGS) entry which is preliminary data.</text>
</comment>
<evidence type="ECO:0000259" key="9">
    <source>
        <dbReference type="Pfam" id="PF17900"/>
    </source>
</evidence>
<evidence type="ECO:0000256" key="1">
    <source>
        <dbReference type="ARBA" id="ARBA00001947"/>
    </source>
</evidence>
<dbReference type="SUPFAM" id="SSF63737">
    <property type="entry name" value="Leukotriene A4 hydrolase N-terminal domain"/>
    <property type="match status" value="1"/>
</dbReference>
<evidence type="ECO:0000256" key="7">
    <source>
        <dbReference type="ARBA" id="ARBA00023049"/>
    </source>
</evidence>
<dbReference type="InterPro" id="IPR027268">
    <property type="entry name" value="Peptidase_M4/M1_CTD_sf"/>
</dbReference>
<evidence type="ECO:0000256" key="5">
    <source>
        <dbReference type="ARBA" id="ARBA00022801"/>
    </source>
</evidence>
<protein>
    <recommendedName>
        <fullName evidence="12">Peptidase M1 membrane alanine aminopeptidase domain-containing protein</fullName>
    </recommendedName>
</protein>
<dbReference type="InterPro" id="IPR045357">
    <property type="entry name" value="Aminopeptidase_N-like_N"/>
</dbReference>
<dbReference type="EMBL" id="JAUCMV010000002">
    <property type="protein sequence ID" value="KAK0417690.1"/>
    <property type="molecule type" value="Genomic_DNA"/>
</dbReference>
<keyword evidence="3" id="KW-0645">Protease</keyword>
<sequence>MTEDVAKPSKGPSRALKAVFAALCLALLLVVLSAVYALRIAPTPAIVVDHSNDSTPLFEPLWVANLSTDAPPLASTVLATTRNLASHYLFSLYPVFYSHFHNTFDDHKNADDNRRSRDHLDFHNRRSFPVDYLNPGLGELGIVCPSHREALVPLQKLRPLRFRVSSAVCHRNISHSSRSDQWEEAAVSASGHLSGFRPLLYHLNISSVSIATDTVAGSISIRVECVSDSNAVALHADRSVGEIDDVSLWDCRTGEEICVIRSTHLLAQQIVVFELASTVASGSVLELSVSTFQSRPSVGIYRNRAANWERGRASTLGTVFGMRKARNVFPCFDLPVFQAEMELCVSHTRGVHARSNTPAVSTSESATCFVRTPRIPSYVFGFSLFSRLHSFERPAPSTELPVVEVVVRNQMDISGLEWVFNETFQSVERMHEMTGVRFPLEKLSVAVAPLPEPLQGVAPLGLVTIQESAVEYPMYLRSHSALAHELVHQWVGDVVSVASWRDICLQEGLAAYLEWLITSTFPLADSDVDGRCREAKTVALQREAQNIALRDAFRELDHALGSCAEKAPVLFHMLDAGFGPKLVPRFLRLLFQKFAYQKAAHFDDWIDLLNDAAKTTLAGDLLTSYFSRPGYPLVHVDFRPNQPLRLSQRLVVGDVPSKNGSAAPFVVPLEIDDNSAERKTRFVVLQEFEQAEEPVAASWVVADPLSTTYSRIVYSVENYNGIAACVADRGCDFPKKVLKNVVGDFCWALLKDVFVATPSEADAWLRLLQSFAASKVASGDCGCCIDVASRHSRHCKWTWVDRCQKVSLLKTLTTSKAPKRTPRGRS</sequence>
<dbReference type="Proteomes" id="UP001175271">
    <property type="component" value="Unassembled WGS sequence"/>
</dbReference>
<dbReference type="InterPro" id="IPR001930">
    <property type="entry name" value="Peptidase_M1"/>
</dbReference>
<gene>
    <name evidence="10" type="ORF">QR680_013151</name>
</gene>
<dbReference type="PANTHER" id="PTHR11533:SF294">
    <property type="entry name" value="THYROTROPIN-RELEASING HORMONE-DEGRADING ECTOENZYME"/>
    <property type="match status" value="1"/>
</dbReference>
<keyword evidence="6" id="KW-0862">Zinc</keyword>
<proteinExistence type="inferred from homology"/>
<dbReference type="PRINTS" id="PR00756">
    <property type="entry name" value="ALADIPTASE"/>
</dbReference>
<dbReference type="GO" id="GO:0005615">
    <property type="term" value="C:extracellular space"/>
    <property type="evidence" value="ECO:0007669"/>
    <property type="project" value="TreeGrafter"/>
</dbReference>
<dbReference type="Pfam" id="PF01433">
    <property type="entry name" value="Peptidase_M1"/>
    <property type="match status" value="1"/>
</dbReference>
<dbReference type="PANTHER" id="PTHR11533">
    <property type="entry name" value="PROTEASE M1 ZINC METALLOPROTEASE"/>
    <property type="match status" value="1"/>
</dbReference>
<dbReference type="GO" id="GO:0006508">
    <property type="term" value="P:proteolysis"/>
    <property type="evidence" value="ECO:0007669"/>
    <property type="project" value="UniProtKB-KW"/>
</dbReference>
<keyword evidence="5" id="KW-0378">Hydrolase</keyword>
<feature type="domain" description="Peptidase M1 membrane alanine aminopeptidase" evidence="8">
    <location>
        <begin position="420"/>
        <end position="614"/>
    </location>
</feature>